<dbReference type="InterPro" id="IPR004484">
    <property type="entry name" value="CbiA/CobB_synth"/>
</dbReference>
<keyword evidence="3 7" id="KW-0547">Nucleotide-binding</keyword>
<dbReference type="HAMAP" id="MF_00027">
    <property type="entry name" value="CobB_CbiA"/>
    <property type="match status" value="1"/>
</dbReference>
<comment type="miscellaneous">
    <text evidence="7">The a and c carboxylates of hydrogenobyrinate are activated for nucleophilic attack via formation of a phosphorylated intermediate by ATP. CobB catalyzes first the amidation of the c-carboxylate, and then that of the a-carboxylate.</text>
</comment>
<dbReference type="Proteomes" id="UP000182915">
    <property type="component" value="Chromosome I"/>
</dbReference>
<dbReference type="Gene3D" id="3.40.50.880">
    <property type="match status" value="1"/>
</dbReference>
<dbReference type="PROSITE" id="PS51274">
    <property type="entry name" value="GATASE_COBBQ"/>
    <property type="match status" value="1"/>
</dbReference>
<evidence type="ECO:0000313" key="11">
    <source>
        <dbReference type="Proteomes" id="UP000182915"/>
    </source>
</evidence>
<protein>
    <recommendedName>
        <fullName evidence="7">Hydrogenobyrinate a,c-diamide synthase</fullName>
        <ecNumber evidence="7">6.3.5.9</ecNumber>
    </recommendedName>
    <alternativeName>
        <fullName evidence="7">Hydrogenobyrinic acid a,c-diamide synthase</fullName>
    </alternativeName>
</protein>
<evidence type="ECO:0000256" key="2">
    <source>
        <dbReference type="ARBA" id="ARBA00022598"/>
    </source>
</evidence>
<evidence type="ECO:0000313" key="10">
    <source>
        <dbReference type="EMBL" id="SEH84879.1"/>
    </source>
</evidence>
<comment type="similarity">
    <text evidence="7">Belongs to the CobB/CbiA family.</text>
</comment>
<keyword evidence="4 7" id="KW-0067">ATP-binding</keyword>
<gene>
    <name evidence="7" type="primary">cobB</name>
    <name evidence="10" type="ORF">SAMN04489835_4855</name>
</gene>
<comment type="pathway">
    <text evidence="7">Cofactor biosynthesis; adenosylcobalamin biosynthesis; cob(II)yrinate a,c-diamide from precorrin-2 (aerobic route): step 9/10.</text>
</comment>
<accession>A0A1H6LJT8</accession>
<dbReference type="PANTHER" id="PTHR43873:SF1">
    <property type="entry name" value="COBYRINATE A,C-DIAMIDE SYNTHASE"/>
    <property type="match status" value="1"/>
</dbReference>
<evidence type="ECO:0000256" key="3">
    <source>
        <dbReference type="ARBA" id="ARBA00022741"/>
    </source>
</evidence>
<dbReference type="EC" id="6.3.5.9" evidence="7"/>
<feature type="site" description="Increases nucleophilicity of active site Cys" evidence="7">
    <location>
        <position position="434"/>
    </location>
</feature>
<sequence length="462" mass="47691">MVSRSAPGVVIAAPASGSGKTTVATGLMGALRRAGRTVAPFKVGPDYIDPGYHALATHRPGRNLDPVLQGESLIGPLYRHGSRDADIAVIEGVMGMFDGRIAEGSAGTAFGSTAHVARLLGAPVVMVVDARGQSHSIAALLHGFSTFDTSVRVAGVILNRVGSPRHEEVLRQACEHAGVSVLGAIPRADELSVPARHLGLVTATEHGERARAAVEAMTALVGRHVDLVALAALADSRVAAEPWSAEAATDGGGRATVALGAGKAFTFGYREHRELLTAAGADVVDFDPLTDELPADTAALVVPGGFPEEFVAELSANEPVRAQIRALAATGAPVHAECAGLTYLLDDLDGHPMCGVLKGSARFTDRLTLGYREAVVVSDSPLHAVGDRVMGHEFHRTAVSFADSYAPAWVFAGGNVGGRRDGAVDGGVHAGYLHTHPAAHPRAIARFVAAAESRFSTSGGNL</sequence>
<dbReference type="GO" id="GO:0043802">
    <property type="term" value="F:hydrogenobyrinic acid a,c-diamide synthase (glutamine-hydrolysing) activity"/>
    <property type="evidence" value="ECO:0007669"/>
    <property type="project" value="UniProtKB-UniRule"/>
</dbReference>
<dbReference type="STRING" id="370526.SAMN04489835_4855"/>
<dbReference type="Pfam" id="PF01656">
    <property type="entry name" value="CbiA"/>
    <property type="match status" value="1"/>
</dbReference>
<dbReference type="AlphaFoldDB" id="A0A1H6LJT8"/>
<dbReference type="InterPro" id="IPR011698">
    <property type="entry name" value="GATase_3"/>
</dbReference>
<keyword evidence="2 7" id="KW-0436">Ligase</keyword>
<keyword evidence="11" id="KW-1185">Reference proteome</keyword>
<dbReference type="NCBIfam" id="TIGR00379">
    <property type="entry name" value="cobB"/>
    <property type="match status" value="1"/>
</dbReference>
<comment type="cofactor">
    <cofactor evidence="1 7">
        <name>Mg(2+)</name>
        <dbReference type="ChEBI" id="CHEBI:18420"/>
    </cofactor>
</comment>
<dbReference type="SUPFAM" id="SSF52317">
    <property type="entry name" value="Class I glutamine amidotransferase-like"/>
    <property type="match status" value="1"/>
</dbReference>
<dbReference type="EMBL" id="LT629971">
    <property type="protein sequence ID" value="SEH84879.1"/>
    <property type="molecule type" value="Genomic_DNA"/>
</dbReference>
<dbReference type="GO" id="GO:0009236">
    <property type="term" value="P:cobalamin biosynthetic process"/>
    <property type="evidence" value="ECO:0007669"/>
    <property type="project" value="UniProtKB-UniRule"/>
</dbReference>
<dbReference type="UniPathway" id="UPA00148">
    <property type="reaction ID" value="UER00220"/>
</dbReference>
<dbReference type="NCBIfam" id="NF002204">
    <property type="entry name" value="PRK01077.1"/>
    <property type="match status" value="1"/>
</dbReference>
<dbReference type="InterPro" id="IPR027417">
    <property type="entry name" value="P-loop_NTPase"/>
</dbReference>
<dbReference type="GO" id="GO:0005524">
    <property type="term" value="F:ATP binding"/>
    <property type="evidence" value="ECO:0007669"/>
    <property type="project" value="UniProtKB-UniRule"/>
</dbReference>
<feature type="active site" description="Nucleophile" evidence="7">
    <location>
        <position position="338"/>
    </location>
</feature>
<comment type="domain">
    <text evidence="7">Comprises of two domains. The C-terminal domain contains the binding site for glutamine and catalyzes the hydrolysis of this substrate to glutamate and ammonia. The N-terminal domain is anticipated to bind ATP and hydrogenobyrinate and catalyzes the ultimate synthesis of the diamide product. The ammonia produced via the glutaminase domain is probably translocated to the adjacent domain via a molecular tunnel, where it reacts with an activated intermediate.</text>
</comment>
<keyword evidence="6 7" id="KW-0315">Glutamine amidotransferase</keyword>
<dbReference type="Pfam" id="PF07685">
    <property type="entry name" value="GATase_3"/>
    <property type="match status" value="1"/>
</dbReference>
<evidence type="ECO:0000256" key="1">
    <source>
        <dbReference type="ARBA" id="ARBA00001946"/>
    </source>
</evidence>
<keyword evidence="7" id="KW-0169">Cobalamin biosynthesis</keyword>
<comment type="catalytic activity">
    <reaction evidence="7">
        <text>hydrogenobyrinate + 2 L-glutamine + 2 ATP + 2 H2O = hydrogenobyrinate a,c-diamide + 2 L-glutamate + 2 ADP + 2 phosphate + 2 H(+)</text>
        <dbReference type="Rhea" id="RHEA:12544"/>
        <dbReference type="ChEBI" id="CHEBI:15377"/>
        <dbReference type="ChEBI" id="CHEBI:15378"/>
        <dbReference type="ChEBI" id="CHEBI:29985"/>
        <dbReference type="ChEBI" id="CHEBI:30616"/>
        <dbReference type="ChEBI" id="CHEBI:43474"/>
        <dbReference type="ChEBI" id="CHEBI:58359"/>
        <dbReference type="ChEBI" id="CHEBI:77873"/>
        <dbReference type="ChEBI" id="CHEBI:77874"/>
        <dbReference type="ChEBI" id="CHEBI:456216"/>
        <dbReference type="EC" id="6.3.5.9"/>
    </reaction>
</comment>
<dbReference type="InterPro" id="IPR029062">
    <property type="entry name" value="Class_I_gatase-like"/>
</dbReference>
<name>A0A1H6LJT8_MYCRU</name>
<dbReference type="CDD" id="cd03130">
    <property type="entry name" value="GATase1_CobB"/>
    <property type="match status" value="1"/>
</dbReference>
<dbReference type="InterPro" id="IPR002586">
    <property type="entry name" value="CobQ/CobB/MinD/ParA_Nub-bd_dom"/>
</dbReference>
<evidence type="ECO:0000256" key="6">
    <source>
        <dbReference type="ARBA" id="ARBA00022962"/>
    </source>
</evidence>
<proteinExistence type="inferred from homology"/>
<evidence type="ECO:0000256" key="4">
    <source>
        <dbReference type="ARBA" id="ARBA00022840"/>
    </source>
</evidence>
<evidence type="ECO:0000256" key="5">
    <source>
        <dbReference type="ARBA" id="ARBA00022842"/>
    </source>
</evidence>
<evidence type="ECO:0000259" key="8">
    <source>
        <dbReference type="Pfam" id="PF01656"/>
    </source>
</evidence>
<dbReference type="Gene3D" id="3.40.50.300">
    <property type="entry name" value="P-loop containing nucleotide triphosphate hydrolases"/>
    <property type="match status" value="2"/>
</dbReference>
<dbReference type="CDD" id="cd05388">
    <property type="entry name" value="CobB_N"/>
    <property type="match status" value="1"/>
</dbReference>
<evidence type="ECO:0000256" key="7">
    <source>
        <dbReference type="HAMAP-Rule" id="MF_00027"/>
    </source>
</evidence>
<organism evidence="10 11">
    <name type="scientific">Mycolicibacterium rutilum</name>
    <name type="common">Mycobacterium rutilum</name>
    <dbReference type="NCBI Taxonomy" id="370526"/>
    <lineage>
        <taxon>Bacteria</taxon>
        <taxon>Bacillati</taxon>
        <taxon>Actinomycetota</taxon>
        <taxon>Actinomycetes</taxon>
        <taxon>Mycobacteriales</taxon>
        <taxon>Mycobacteriaceae</taxon>
        <taxon>Mycolicibacterium</taxon>
    </lineage>
</organism>
<reference evidence="11" key="1">
    <citation type="submission" date="2016-10" db="EMBL/GenBank/DDBJ databases">
        <authorList>
            <person name="Varghese N."/>
            <person name="Submissions S."/>
        </authorList>
    </citation>
    <scope>NUCLEOTIDE SEQUENCE [LARGE SCALE GENOMIC DNA]</scope>
    <source>
        <strain evidence="11">DSM 45405</strain>
    </source>
</reference>
<keyword evidence="5 7" id="KW-0460">Magnesium</keyword>
<feature type="domain" description="CobQ/CobB/MinD/ParA nucleotide binding" evidence="8">
    <location>
        <begin position="9"/>
        <end position="198"/>
    </location>
</feature>
<dbReference type="SUPFAM" id="SSF52540">
    <property type="entry name" value="P-loop containing nucleoside triphosphate hydrolases"/>
    <property type="match status" value="1"/>
</dbReference>
<feature type="domain" description="CobB/CobQ-like glutamine amidotransferase" evidence="9">
    <location>
        <begin position="273"/>
        <end position="437"/>
    </location>
</feature>
<dbReference type="GO" id="GO:0042242">
    <property type="term" value="F:cobyrinic acid a,c-diamide synthase activity"/>
    <property type="evidence" value="ECO:0007669"/>
    <property type="project" value="InterPro"/>
</dbReference>
<dbReference type="PANTHER" id="PTHR43873">
    <property type="entry name" value="COBYRINATE A,C-DIAMIDE SYNTHASE"/>
    <property type="match status" value="1"/>
</dbReference>
<comment type="function">
    <text evidence="7">Catalyzes the ATP-dependent amidation of the two carboxylate groups at positions a and c of hydrogenobyrinate, using either L-glutamine or ammonia as the nitrogen source.</text>
</comment>
<evidence type="ECO:0000259" key="9">
    <source>
        <dbReference type="Pfam" id="PF07685"/>
    </source>
</evidence>